<keyword evidence="1" id="KW-0472">Membrane</keyword>
<feature type="transmembrane region" description="Helical" evidence="1">
    <location>
        <begin position="7"/>
        <end position="27"/>
    </location>
</feature>
<evidence type="ECO:0000313" key="3">
    <source>
        <dbReference type="Proteomes" id="UP000284205"/>
    </source>
</evidence>
<evidence type="ECO:0000256" key="1">
    <source>
        <dbReference type="SAM" id="Phobius"/>
    </source>
</evidence>
<dbReference type="EMBL" id="QRUO01000004">
    <property type="protein sequence ID" value="RGR72771.1"/>
    <property type="molecule type" value="Genomic_DNA"/>
</dbReference>
<keyword evidence="1" id="KW-0812">Transmembrane</keyword>
<comment type="caution">
    <text evidence="2">The sequence shown here is derived from an EMBL/GenBank/DDBJ whole genome shotgun (WGS) entry which is preliminary data.</text>
</comment>
<sequence length="224" mass="25944">MKYINCALIGITILCLYVIGCVGLNIFPTLGFCQKADAINSVGLNLSYSFIAGWIFYLLITYFPYRFLKRKFSPIINGRIIDLCKQIEACVHTFSMEDSDVINSISKERLLGLIQAKGMYSQSCFAEQVGYQMNNLQFLVETKRNCFDIIEKLIPYKEYLTDKQIVCIEKIRDSSYFHLTKIYENSPVAQIYYNSEQFKNELSKELYDIICLLRIVVKDSNIQI</sequence>
<gene>
    <name evidence="2" type="ORF">DWY26_05450</name>
</gene>
<dbReference type="AlphaFoldDB" id="A0A412FX87"/>
<protein>
    <submittedName>
        <fullName evidence="2">Uncharacterized protein</fullName>
    </submittedName>
</protein>
<proteinExistence type="predicted"/>
<accession>A0A412FX87</accession>
<keyword evidence="1" id="KW-1133">Transmembrane helix</keyword>
<dbReference type="RefSeq" id="WP_122139057.1">
    <property type="nucleotide sequence ID" value="NZ_JAQCWB010000006.1"/>
</dbReference>
<dbReference type="Proteomes" id="UP000284205">
    <property type="component" value="Unassembled WGS sequence"/>
</dbReference>
<evidence type="ECO:0000313" key="2">
    <source>
        <dbReference type="EMBL" id="RGR72771.1"/>
    </source>
</evidence>
<reference evidence="2 3" key="1">
    <citation type="submission" date="2018-08" db="EMBL/GenBank/DDBJ databases">
        <title>A genome reference for cultivated species of the human gut microbiota.</title>
        <authorList>
            <person name="Zou Y."/>
            <person name="Xue W."/>
            <person name="Luo G."/>
        </authorList>
    </citation>
    <scope>NUCLEOTIDE SEQUENCE [LARGE SCALE GENOMIC DNA]</scope>
    <source>
        <strain evidence="2 3">AF24-29LB</strain>
    </source>
</reference>
<name>A0A412FX87_9BACE</name>
<organism evidence="2 3">
    <name type="scientific">Bacteroides caccae</name>
    <dbReference type="NCBI Taxonomy" id="47678"/>
    <lineage>
        <taxon>Bacteria</taxon>
        <taxon>Pseudomonadati</taxon>
        <taxon>Bacteroidota</taxon>
        <taxon>Bacteroidia</taxon>
        <taxon>Bacteroidales</taxon>
        <taxon>Bacteroidaceae</taxon>
        <taxon>Bacteroides</taxon>
    </lineage>
</organism>
<feature type="transmembrane region" description="Helical" evidence="1">
    <location>
        <begin position="47"/>
        <end position="65"/>
    </location>
</feature>